<evidence type="ECO:0000313" key="8">
    <source>
        <dbReference type="EMBL" id="URE45635.1"/>
    </source>
</evidence>
<dbReference type="Proteomes" id="UP001055439">
    <property type="component" value="Chromosome 9"/>
</dbReference>
<feature type="repeat" description="WD" evidence="7">
    <location>
        <begin position="37"/>
        <end position="70"/>
    </location>
</feature>
<evidence type="ECO:0000313" key="9">
    <source>
        <dbReference type="Proteomes" id="UP001055439"/>
    </source>
</evidence>
<dbReference type="AlphaFoldDB" id="A0A9E7LCD7"/>
<sequence>MYVYTYIYVNSILTVGSSDGTVVDYDFRKDDTSICFYNGHRRGVCSLKWSMLSGRYLASRGHDKLVHIWDACMPVSHRHPRRHQWLHRISSHTSIVKALDWCPTRSNLLASGGGRHDHCIKFWNTVNGSCLNSIDAGSEVCALLWDKNKSELVTSHESTHPVELPIHDERLSFSVIHPGVAQRSLVELKWQHIFMEVWLQAPKGGDTRDSGWWEQNTNS</sequence>
<dbReference type="EMBL" id="CP097511">
    <property type="protein sequence ID" value="URE45635.1"/>
    <property type="molecule type" value="Genomic_DNA"/>
</dbReference>
<name>A0A9E7LCD7_9LILI</name>
<dbReference type="GO" id="GO:0051301">
    <property type="term" value="P:cell division"/>
    <property type="evidence" value="ECO:0007669"/>
    <property type="project" value="UniProtKB-KW"/>
</dbReference>
<dbReference type="GO" id="GO:0005680">
    <property type="term" value="C:anaphase-promoting complex"/>
    <property type="evidence" value="ECO:0007669"/>
    <property type="project" value="TreeGrafter"/>
</dbReference>
<dbReference type="Gene3D" id="2.130.10.10">
    <property type="entry name" value="YVTN repeat-like/Quinoprotein amine dehydrogenase"/>
    <property type="match status" value="1"/>
</dbReference>
<evidence type="ECO:0000256" key="4">
    <source>
        <dbReference type="ARBA" id="ARBA00022776"/>
    </source>
</evidence>
<keyword evidence="4" id="KW-0498">Mitosis</keyword>
<dbReference type="InterPro" id="IPR015943">
    <property type="entry name" value="WD40/YVTN_repeat-like_dom_sf"/>
</dbReference>
<dbReference type="PANTHER" id="PTHR19918:SF8">
    <property type="entry name" value="FI02843P"/>
    <property type="match status" value="1"/>
</dbReference>
<dbReference type="GO" id="GO:1990757">
    <property type="term" value="F:ubiquitin ligase activator activity"/>
    <property type="evidence" value="ECO:0007669"/>
    <property type="project" value="TreeGrafter"/>
</dbReference>
<evidence type="ECO:0000256" key="7">
    <source>
        <dbReference type="PROSITE-ProRule" id="PRU00221"/>
    </source>
</evidence>
<dbReference type="SUPFAM" id="SSF50978">
    <property type="entry name" value="WD40 repeat-like"/>
    <property type="match status" value="1"/>
</dbReference>
<reference evidence="8" key="1">
    <citation type="submission" date="2022-05" db="EMBL/GenBank/DDBJ databases">
        <title>The Musa troglodytarum L. genome provides insights into the mechanism of non-climacteric behaviour and enrichment of carotenoids.</title>
        <authorList>
            <person name="Wang J."/>
        </authorList>
    </citation>
    <scope>NUCLEOTIDE SEQUENCE</scope>
    <source>
        <tissue evidence="8">Leaf</tissue>
    </source>
</reference>
<dbReference type="PROSITE" id="PS50082">
    <property type="entry name" value="WD_REPEATS_2"/>
    <property type="match status" value="1"/>
</dbReference>
<comment type="function">
    <text evidence="6">Component of the anaphase promoting complex/cyclosome (APC/C), a cell cycle-regulated E3 ubiquitin-protein ligase complex that controls progression through mitosis and the G1 phase of the cell cycle.</text>
</comment>
<keyword evidence="5" id="KW-0131">Cell cycle</keyword>
<dbReference type="PROSITE" id="PS50294">
    <property type="entry name" value="WD_REPEATS_REGION"/>
    <property type="match status" value="1"/>
</dbReference>
<evidence type="ECO:0000256" key="6">
    <source>
        <dbReference type="ARBA" id="ARBA00023425"/>
    </source>
</evidence>
<accession>A0A9E7LCD7</accession>
<proteinExistence type="predicted"/>
<protein>
    <submittedName>
        <fullName evidence="8">Anaphase-promoting complex subunit</fullName>
    </submittedName>
</protein>
<keyword evidence="3" id="KW-0677">Repeat</keyword>
<dbReference type="InterPro" id="IPR033010">
    <property type="entry name" value="Cdc20/Fizzy"/>
</dbReference>
<evidence type="ECO:0000256" key="2">
    <source>
        <dbReference type="ARBA" id="ARBA00022618"/>
    </source>
</evidence>
<dbReference type="InterPro" id="IPR036322">
    <property type="entry name" value="WD40_repeat_dom_sf"/>
</dbReference>
<keyword evidence="2" id="KW-0132">Cell division</keyword>
<evidence type="ECO:0000256" key="3">
    <source>
        <dbReference type="ARBA" id="ARBA00022737"/>
    </source>
</evidence>
<keyword evidence="1 7" id="KW-0853">WD repeat</keyword>
<dbReference type="OrthoDB" id="10263272at2759"/>
<evidence type="ECO:0000256" key="5">
    <source>
        <dbReference type="ARBA" id="ARBA00023306"/>
    </source>
</evidence>
<dbReference type="Pfam" id="PF00400">
    <property type="entry name" value="WD40"/>
    <property type="match status" value="2"/>
</dbReference>
<organism evidence="8 9">
    <name type="scientific">Musa troglodytarum</name>
    <name type="common">fe'i banana</name>
    <dbReference type="NCBI Taxonomy" id="320322"/>
    <lineage>
        <taxon>Eukaryota</taxon>
        <taxon>Viridiplantae</taxon>
        <taxon>Streptophyta</taxon>
        <taxon>Embryophyta</taxon>
        <taxon>Tracheophyta</taxon>
        <taxon>Spermatophyta</taxon>
        <taxon>Magnoliopsida</taxon>
        <taxon>Liliopsida</taxon>
        <taxon>Zingiberales</taxon>
        <taxon>Musaceae</taxon>
        <taxon>Musa</taxon>
    </lineage>
</organism>
<dbReference type="SMART" id="SM00320">
    <property type="entry name" value="WD40"/>
    <property type="match status" value="2"/>
</dbReference>
<evidence type="ECO:0000256" key="1">
    <source>
        <dbReference type="ARBA" id="ARBA00022574"/>
    </source>
</evidence>
<dbReference type="GO" id="GO:0010997">
    <property type="term" value="F:anaphase-promoting complex binding"/>
    <property type="evidence" value="ECO:0007669"/>
    <property type="project" value="InterPro"/>
</dbReference>
<gene>
    <name evidence="8" type="ORF">MUK42_14277</name>
</gene>
<dbReference type="PANTHER" id="PTHR19918">
    <property type="entry name" value="CELL DIVISION CYCLE 20 CDC20 FIZZY -RELATED"/>
    <property type="match status" value="1"/>
</dbReference>
<dbReference type="InterPro" id="IPR001680">
    <property type="entry name" value="WD40_rpt"/>
</dbReference>
<dbReference type="GO" id="GO:0031145">
    <property type="term" value="P:anaphase-promoting complex-dependent catabolic process"/>
    <property type="evidence" value="ECO:0007669"/>
    <property type="project" value="TreeGrafter"/>
</dbReference>
<keyword evidence="9" id="KW-1185">Reference proteome</keyword>
<dbReference type="GO" id="GO:1905786">
    <property type="term" value="P:positive regulation of anaphase-promoting complex-dependent catabolic process"/>
    <property type="evidence" value="ECO:0007669"/>
    <property type="project" value="TreeGrafter"/>
</dbReference>